<dbReference type="SUPFAM" id="SSF88659">
    <property type="entry name" value="Sigma3 and sigma4 domains of RNA polymerase sigma factors"/>
    <property type="match status" value="1"/>
</dbReference>
<accession>A0A062V6Q8</accession>
<dbReference type="PANTHER" id="PTHR37525">
    <property type="entry name" value="UPF0175 PROTEIN SSL1255"/>
    <property type="match status" value="1"/>
</dbReference>
<dbReference type="InterPro" id="IPR052264">
    <property type="entry name" value="UPF0175_domain"/>
</dbReference>
<dbReference type="EMBL" id="JMIY01000007">
    <property type="protein sequence ID" value="KCZ71090.1"/>
    <property type="molecule type" value="Genomic_DNA"/>
</dbReference>
<dbReference type="PANTHER" id="PTHR37525:SF1">
    <property type="entry name" value="UPF0175 PROTEIN SSL1255"/>
    <property type="match status" value="1"/>
</dbReference>
<dbReference type="RefSeq" id="WP_048093250.1">
    <property type="nucleotide sequence ID" value="NZ_JMIY01000007.1"/>
</dbReference>
<comment type="caution">
    <text evidence="2">The sequence shown here is derived from an EMBL/GenBank/DDBJ whole genome shotgun (WGS) entry which is preliminary data.</text>
</comment>
<comment type="similarity">
    <text evidence="1">Belongs to the UPF0175 family.</text>
</comment>
<dbReference type="InterPro" id="IPR005368">
    <property type="entry name" value="UPF0175"/>
</dbReference>
<keyword evidence="3" id="KW-1185">Reference proteome</keyword>
<sequence length="96" mass="10634">MSSVINNGVDALVRSGIYSTKNELIDDALRTFFEFRKDMRVAAVVELYKTEEMSISKAAELAGVSTEEMKDFLAKAGVKIRRGFAEAKGDELARLI</sequence>
<evidence type="ECO:0000313" key="3">
    <source>
        <dbReference type="Proteomes" id="UP000027153"/>
    </source>
</evidence>
<organism evidence="2 3">
    <name type="scientific">Candidatus Methanoperedens nitratireducens</name>
    <dbReference type="NCBI Taxonomy" id="1392998"/>
    <lineage>
        <taxon>Archaea</taxon>
        <taxon>Methanobacteriati</taxon>
        <taxon>Methanobacteriota</taxon>
        <taxon>Stenosarchaea group</taxon>
        <taxon>Methanomicrobia</taxon>
        <taxon>Methanosarcinales</taxon>
        <taxon>ANME-2 cluster</taxon>
        <taxon>Candidatus Methanoperedentaceae</taxon>
        <taxon>Candidatus Methanoperedens</taxon>
    </lineage>
</organism>
<dbReference type="AlphaFoldDB" id="A0A062V6Q8"/>
<name>A0A062V6Q8_9EURY</name>
<reference evidence="2 3" key="1">
    <citation type="journal article" date="2013" name="Nature">
        <title>Anaerobic oxidation of methane coupled to nitrate reduction in a novel archaeal lineage.</title>
        <authorList>
            <person name="Haroon M.F."/>
            <person name="Hu S."/>
            <person name="Shi Y."/>
            <person name="Imelfort M."/>
            <person name="Keller J."/>
            <person name="Hugenholtz P."/>
            <person name="Yuan Z."/>
            <person name="Tyson G.W."/>
        </authorList>
    </citation>
    <scope>NUCLEOTIDE SEQUENCE [LARGE SCALE GENOMIC DNA]</scope>
    <source>
        <strain evidence="2 3">ANME-2d</strain>
    </source>
</reference>
<dbReference type="Pfam" id="PF03683">
    <property type="entry name" value="UPF0175"/>
    <property type="match status" value="1"/>
</dbReference>
<proteinExistence type="inferred from homology"/>
<protein>
    <submittedName>
        <fullName evidence="2">Uncharacterized small protein</fullName>
    </submittedName>
</protein>
<evidence type="ECO:0000256" key="1">
    <source>
        <dbReference type="ARBA" id="ARBA00005651"/>
    </source>
</evidence>
<dbReference type="Proteomes" id="UP000027153">
    <property type="component" value="Unassembled WGS sequence"/>
</dbReference>
<dbReference type="InterPro" id="IPR013324">
    <property type="entry name" value="RNA_pol_sigma_r3/r4-like"/>
</dbReference>
<gene>
    <name evidence="2" type="ORF">ANME2D_03121</name>
</gene>
<evidence type="ECO:0000313" key="2">
    <source>
        <dbReference type="EMBL" id="KCZ71090.1"/>
    </source>
</evidence>